<evidence type="ECO:0000256" key="6">
    <source>
        <dbReference type="ARBA" id="ARBA00023136"/>
    </source>
</evidence>
<dbReference type="PANTHER" id="PTHR33695:SF1">
    <property type="entry name" value="LIPOPROTEIN SIGNAL PEPTIDASE"/>
    <property type="match status" value="1"/>
</dbReference>
<dbReference type="PRINTS" id="PR00781">
    <property type="entry name" value="LIPOSIGPTASE"/>
</dbReference>
<keyword evidence="4" id="KW-0378">Hydrolase</keyword>
<dbReference type="GO" id="GO:0004190">
    <property type="term" value="F:aspartic-type endopeptidase activity"/>
    <property type="evidence" value="ECO:0007669"/>
    <property type="project" value="InterPro"/>
</dbReference>
<evidence type="ECO:0000313" key="8">
    <source>
        <dbReference type="EMBL" id="SVA19160.1"/>
    </source>
</evidence>
<keyword evidence="6 7" id="KW-0472">Membrane</keyword>
<dbReference type="GO" id="GO:0006508">
    <property type="term" value="P:proteolysis"/>
    <property type="evidence" value="ECO:0007669"/>
    <property type="project" value="UniProtKB-KW"/>
</dbReference>
<proteinExistence type="inferred from homology"/>
<keyword evidence="5 7" id="KW-1133">Transmembrane helix</keyword>
<protein>
    <recommendedName>
        <fullName evidence="9">Lipoprotein signal peptidase</fullName>
    </recommendedName>
</protein>
<feature type="transmembrane region" description="Helical" evidence="7">
    <location>
        <begin position="106"/>
        <end position="124"/>
    </location>
</feature>
<dbReference type="EMBL" id="UINC01005113">
    <property type="protein sequence ID" value="SVA19160.1"/>
    <property type="molecule type" value="Genomic_DNA"/>
</dbReference>
<keyword evidence="3 7" id="KW-0812">Transmembrane</keyword>
<keyword evidence="1" id="KW-1003">Cell membrane</keyword>
<dbReference type="NCBIfam" id="TIGR00077">
    <property type="entry name" value="lspA"/>
    <property type="match status" value="1"/>
</dbReference>
<dbReference type="Pfam" id="PF01252">
    <property type="entry name" value="Peptidase_A8"/>
    <property type="match status" value="1"/>
</dbReference>
<dbReference type="AlphaFoldDB" id="A0A381TT07"/>
<dbReference type="HAMAP" id="MF_00161">
    <property type="entry name" value="LspA"/>
    <property type="match status" value="1"/>
</dbReference>
<organism evidence="8">
    <name type="scientific">marine metagenome</name>
    <dbReference type="NCBI Taxonomy" id="408172"/>
    <lineage>
        <taxon>unclassified sequences</taxon>
        <taxon>metagenomes</taxon>
        <taxon>ecological metagenomes</taxon>
    </lineage>
</organism>
<sequence length="178" mass="19032">MSHPIGPSIGKSWPGHIRWSTFIVTGSIVGLDQLCKALVRQLIPLHDSITLIPGLVNITHVRNTGAAFGILNAADFPFKPVVMTGIALLALVILGVYAVRTSSHGTCARIGLALIFGGALGNMADRLMIGHVVDFVDVYWGTYHFWAFNVADSTITIGAICLLVDTVRTEVHDVSNTA</sequence>
<dbReference type="InterPro" id="IPR001872">
    <property type="entry name" value="Peptidase_A8"/>
</dbReference>
<evidence type="ECO:0000256" key="5">
    <source>
        <dbReference type="ARBA" id="ARBA00022989"/>
    </source>
</evidence>
<evidence type="ECO:0000256" key="4">
    <source>
        <dbReference type="ARBA" id="ARBA00022801"/>
    </source>
</evidence>
<gene>
    <name evidence="8" type="ORF">METZ01_LOCUS72014</name>
</gene>
<evidence type="ECO:0000256" key="2">
    <source>
        <dbReference type="ARBA" id="ARBA00022670"/>
    </source>
</evidence>
<feature type="transmembrane region" description="Helical" evidence="7">
    <location>
        <begin position="144"/>
        <end position="164"/>
    </location>
</feature>
<evidence type="ECO:0000256" key="1">
    <source>
        <dbReference type="ARBA" id="ARBA00022475"/>
    </source>
</evidence>
<accession>A0A381TT07</accession>
<reference evidence="8" key="1">
    <citation type="submission" date="2018-05" db="EMBL/GenBank/DDBJ databases">
        <authorList>
            <person name="Lanie J.A."/>
            <person name="Ng W.-L."/>
            <person name="Kazmierczak K.M."/>
            <person name="Andrzejewski T.M."/>
            <person name="Davidsen T.M."/>
            <person name="Wayne K.J."/>
            <person name="Tettelin H."/>
            <person name="Glass J.I."/>
            <person name="Rusch D."/>
            <person name="Podicherti R."/>
            <person name="Tsui H.-C.T."/>
            <person name="Winkler M.E."/>
        </authorList>
    </citation>
    <scope>NUCLEOTIDE SEQUENCE</scope>
</reference>
<keyword evidence="2" id="KW-0645">Protease</keyword>
<evidence type="ECO:0000256" key="7">
    <source>
        <dbReference type="SAM" id="Phobius"/>
    </source>
</evidence>
<feature type="transmembrane region" description="Helical" evidence="7">
    <location>
        <begin position="81"/>
        <end position="99"/>
    </location>
</feature>
<evidence type="ECO:0000256" key="3">
    <source>
        <dbReference type="ARBA" id="ARBA00022692"/>
    </source>
</evidence>
<dbReference type="PANTHER" id="PTHR33695">
    <property type="entry name" value="LIPOPROTEIN SIGNAL PEPTIDASE"/>
    <property type="match status" value="1"/>
</dbReference>
<name>A0A381TT07_9ZZZZ</name>
<evidence type="ECO:0008006" key="9">
    <source>
        <dbReference type="Google" id="ProtNLM"/>
    </source>
</evidence>
<dbReference type="GO" id="GO:0016020">
    <property type="term" value="C:membrane"/>
    <property type="evidence" value="ECO:0007669"/>
    <property type="project" value="InterPro"/>
</dbReference>